<feature type="compositionally biased region" description="Low complexity" evidence="10">
    <location>
        <begin position="66"/>
        <end position="81"/>
    </location>
</feature>
<keyword evidence="4 9" id="KW-0863">Zinc-finger</keyword>
<evidence type="ECO:0000256" key="6">
    <source>
        <dbReference type="ARBA" id="ARBA00023015"/>
    </source>
</evidence>
<keyword evidence="3" id="KW-0677">Repeat</keyword>
<evidence type="ECO:0000256" key="4">
    <source>
        <dbReference type="ARBA" id="ARBA00022771"/>
    </source>
</evidence>
<evidence type="ECO:0000256" key="8">
    <source>
        <dbReference type="ARBA" id="ARBA00023242"/>
    </source>
</evidence>
<feature type="compositionally biased region" description="Basic and acidic residues" evidence="10">
    <location>
        <begin position="115"/>
        <end position="134"/>
    </location>
</feature>
<feature type="compositionally biased region" description="Basic and acidic residues" evidence="10">
    <location>
        <begin position="411"/>
        <end position="425"/>
    </location>
</feature>
<feature type="region of interest" description="Disordered" evidence="10">
    <location>
        <begin position="223"/>
        <end position="260"/>
    </location>
</feature>
<feature type="compositionally biased region" description="Polar residues" evidence="10">
    <location>
        <begin position="608"/>
        <end position="618"/>
    </location>
</feature>
<dbReference type="InterPro" id="IPR036236">
    <property type="entry name" value="Znf_C2H2_sf"/>
</dbReference>
<feature type="region of interest" description="Disordered" evidence="10">
    <location>
        <begin position="533"/>
        <end position="633"/>
    </location>
</feature>
<evidence type="ECO:0000256" key="9">
    <source>
        <dbReference type="PROSITE-ProRule" id="PRU00042"/>
    </source>
</evidence>
<dbReference type="Gene3D" id="3.30.160.60">
    <property type="entry name" value="Classic Zinc Finger"/>
    <property type="match status" value="2"/>
</dbReference>
<keyword evidence="5" id="KW-0862">Zinc</keyword>
<keyword evidence="2" id="KW-0479">Metal-binding</keyword>
<dbReference type="GO" id="GO:0000981">
    <property type="term" value="F:DNA-binding transcription factor activity, RNA polymerase II-specific"/>
    <property type="evidence" value="ECO:0007669"/>
    <property type="project" value="TreeGrafter"/>
</dbReference>
<dbReference type="GO" id="GO:0005634">
    <property type="term" value="C:nucleus"/>
    <property type="evidence" value="ECO:0007669"/>
    <property type="project" value="UniProtKB-SubCell"/>
</dbReference>
<proteinExistence type="predicted"/>
<feature type="region of interest" description="Disordered" evidence="10">
    <location>
        <begin position="319"/>
        <end position="513"/>
    </location>
</feature>
<dbReference type="PANTHER" id="PTHR24394">
    <property type="entry name" value="ZINC FINGER PROTEIN"/>
    <property type="match status" value="1"/>
</dbReference>
<feature type="compositionally biased region" description="Low complexity" evidence="10">
    <location>
        <begin position="249"/>
        <end position="260"/>
    </location>
</feature>
<protein>
    <recommendedName>
        <fullName evidence="11">C2H2-type domain-containing protein</fullName>
    </recommendedName>
</protein>
<reference evidence="12" key="1">
    <citation type="journal article" date="2020" name="Stud. Mycol.">
        <title>101 Dothideomycetes genomes: a test case for predicting lifestyles and emergence of pathogens.</title>
        <authorList>
            <person name="Haridas S."/>
            <person name="Albert R."/>
            <person name="Binder M."/>
            <person name="Bloem J."/>
            <person name="Labutti K."/>
            <person name="Salamov A."/>
            <person name="Andreopoulos B."/>
            <person name="Baker S."/>
            <person name="Barry K."/>
            <person name="Bills G."/>
            <person name="Bluhm B."/>
            <person name="Cannon C."/>
            <person name="Castanera R."/>
            <person name="Culley D."/>
            <person name="Daum C."/>
            <person name="Ezra D."/>
            <person name="Gonzalez J."/>
            <person name="Henrissat B."/>
            <person name="Kuo A."/>
            <person name="Liang C."/>
            <person name="Lipzen A."/>
            <person name="Lutzoni F."/>
            <person name="Magnuson J."/>
            <person name="Mondo S."/>
            <person name="Nolan M."/>
            <person name="Ohm R."/>
            <person name="Pangilinan J."/>
            <person name="Park H.-J."/>
            <person name="Ramirez L."/>
            <person name="Alfaro M."/>
            <person name="Sun H."/>
            <person name="Tritt A."/>
            <person name="Yoshinaga Y."/>
            <person name="Zwiers L.-H."/>
            <person name="Turgeon B."/>
            <person name="Goodwin S."/>
            <person name="Spatafora J."/>
            <person name="Crous P."/>
            <person name="Grigoriev I."/>
        </authorList>
    </citation>
    <scope>NUCLEOTIDE SEQUENCE</scope>
    <source>
        <strain evidence="12">CBS 379.55</strain>
    </source>
</reference>
<keyword evidence="6" id="KW-0805">Transcription regulation</keyword>
<dbReference type="Proteomes" id="UP000800097">
    <property type="component" value="Unassembled WGS sequence"/>
</dbReference>
<evidence type="ECO:0000259" key="11">
    <source>
        <dbReference type="PROSITE" id="PS50157"/>
    </source>
</evidence>
<feature type="compositionally biased region" description="Low complexity" evidence="10">
    <location>
        <begin position="25"/>
        <end position="39"/>
    </location>
</feature>
<dbReference type="PROSITE" id="PS50157">
    <property type="entry name" value="ZINC_FINGER_C2H2_2"/>
    <property type="match status" value="1"/>
</dbReference>
<organism evidence="12 13">
    <name type="scientific">Westerdykella ornata</name>
    <dbReference type="NCBI Taxonomy" id="318751"/>
    <lineage>
        <taxon>Eukaryota</taxon>
        <taxon>Fungi</taxon>
        <taxon>Dikarya</taxon>
        <taxon>Ascomycota</taxon>
        <taxon>Pezizomycotina</taxon>
        <taxon>Dothideomycetes</taxon>
        <taxon>Pleosporomycetidae</taxon>
        <taxon>Pleosporales</taxon>
        <taxon>Sporormiaceae</taxon>
        <taxon>Westerdykella</taxon>
    </lineage>
</organism>
<evidence type="ECO:0000313" key="12">
    <source>
        <dbReference type="EMBL" id="KAF2271667.1"/>
    </source>
</evidence>
<gene>
    <name evidence="12" type="ORF">EI97DRAFT_462634</name>
</gene>
<feature type="compositionally biased region" description="Low complexity" evidence="10">
    <location>
        <begin position="319"/>
        <end position="334"/>
    </location>
</feature>
<comment type="subcellular location">
    <subcellularLocation>
        <location evidence="1">Nucleus</location>
    </subcellularLocation>
</comment>
<accession>A0A6A6J646</accession>
<evidence type="ECO:0000256" key="5">
    <source>
        <dbReference type="ARBA" id="ARBA00022833"/>
    </source>
</evidence>
<evidence type="ECO:0000313" key="13">
    <source>
        <dbReference type="Proteomes" id="UP000800097"/>
    </source>
</evidence>
<evidence type="ECO:0000256" key="10">
    <source>
        <dbReference type="SAM" id="MobiDB-lite"/>
    </source>
</evidence>
<dbReference type="RefSeq" id="XP_033649206.1">
    <property type="nucleotide sequence ID" value="XM_033801284.1"/>
</dbReference>
<feature type="compositionally biased region" description="Polar residues" evidence="10">
    <location>
        <begin position="54"/>
        <end position="64"/>
    </location>
</feature>
<dbReference type="GO" id="GO:0008270">
    <property type="term" value="F:zinc ion binding"/>
    <property type="evidence" value="ECO:0007669"/>
    <property type="project" value="UniProtKB-KW"/>
</dbReference>
<dbReference type="EMBL" id="ML986535">
    <property type="protein sequence ID" value="KAF2271667.1"/>
    <property type="molecule type" value="Genomic_DNA"/>
</dbReference>
<feature type="region of interest" description="Disordered" evidence="10">
    <location>
        <begin position="670"/>
        <end position="717"/>
    </location>
</feature>
<dbReference type="SUPFAM" id="SSF57667">
    <property type="entry name" value="beta-beta-alpha zinc fingers"/>
    <property type="match status" value="1"/>
</dbReference>
<evidence type="ECO:0000256" key="2">
    <source>
        <dbReference type="ARBA" id="ARBA00022723"/>
    </source>
</evidence>
<feature type="compositionally biased region" description="Pro residues" evidence="10">
    <location>
        <begin position="451"/>
        <end position="460"/>
    </location>
</feature>
<evidence type="ECO:0000256" key="1">
    <source>
        <dbReference type="ARBA" id="ARBA00004123"/>
    </source>
</evidence>
<sequence>MATFQAVNTMLPVPEAAAGHTADDTTPTTPRPNHTFFPPSDSQPTQLPHAEGPSLTTPTRNSFSGLAAQRPLPATPLTPATESTAHPEPDAPSGRGSSHKSALSMDSSEVGRLPVNEDKGDGSDNESVKSDSSRPAKKKKGQRFFCTDYPPCNLSFTRSEHLARHIRKHTGERPFLCHCSRRFSRMDNLRQHAATVHINEDIPENSLAATVTRYQRQIRTERVRPAGAAGRSRAVTLGSQAGHSRGHSRNLSTSSIASTSSNLSVNLAQDMRRRPQPLAMAMANDGAARARLSLSAMDAYNPPLTGGPGPQIVEYIPGSASATTPTSSTFSVATGSPNPYAPGLQSPFSTSSRPVSWGGPNAYDRRLSVPGGPALSSDAPGQRPPPHMASLPSPGGAPYYTQGRPTDSDGTDSRRESMSDMEWRRRTWHPGSFSGPRPATSSLGYYQSPDAPTPHYPSQPPAAQTTRLPGIESFDHLVHHPPSPMQIDTPAARPVSYHAGNNTPPVARHEKRASISWDTLQRIDRLEIASPNPKRDWSQYQEVSTDRSNRPVTAPHHGYASQPQHPGAAPSMQAPPPLEPHLASFDSSTTPVSTKRQGWYQGPIRQPPVQTGKTNQRTSSEESSSSEGVSTPGSYVAEYRPAIVHTNGYVEKQRPGDSMENVKPEAHTSIMDRPHPLQGQYGQSHYSRSPYLPRRDSAKGSLVSDEPKHGRSMSSDMTRLDALVAVATKEQQAVNRT</sequence>
<keyword evidence="13" id="KW-1185">Reference proteome</keyword>
<feature type="domain" description="C2H2-type" evidence="11">
    <location>
        <begin position="144"/>
        <end position="174"/>
    </location>
</feature>
<evidence type="ECO:0000256" key="3">
    <source>
        <dbReference type="ARBA" id="ARBA00022737"/>
    </source>
</evidence>
<dbReference type="FunFam" id="3.30.160.60:FF:000758">
    <property type="entry name" value="C2H2 transcription factor, putative"/>
    <property type="match status" value="1"/>
</dbReference>
<keyword evidence="7" id="KW-0804">Transcription</keyword>
<evidence type="ECO:0000256" key="7">
    <source>
        <dbReference type="ARBA" id="ARBA00023163"/>
    </source>
</evidence>
<feature type="compositionally biased region" description="Polar residues" evidence="10">
    <location>
        <begin position="95"/>
        <end position="107"/>
    </location>
</feature>
<dbReference type="InterPro" id="IPR013087">
    <property type="entry name" value="Znf_C2H2_type"/>
</dbReference>
<dbReference type="AlphaFoldDB" id="A0A6A6J646"/>
<keyword evidence="8" id="KW-0539">Nucleus</keyword>
<feature type="compositionally biased region" description="Polar residues" evidence="10">
    <location>
        <begin position="585"/>
        <end position="596"/>
    </location>
</feature>
<dbReference type="GO" id="GO:0051701">
    <property type="term" value="P:biological process involved in interaction with host"/>
    <property type="evidence" value="ECO:0007669"/>
    <property type="project" value="UniProtKB-ARBA"/>
</dbReference>
<name>A0A6A6J646_WESOR</name>
<dbReference type="OrthoDB" id="624345at2759"/>
<dbReference type="GeneID" id="54554459"/>
<dbReference type="PANTHER" id="PTHR24394:SF29">
    <property type="entry name" value="MYONEURIN"/>
    <property type="match status" value="1"/>
</dbReference>
<feature type="region of interest" description="Disordered" evidence="10">
    <location>
        <begin position="1"/>
        <end position="142"/>
    </location>
</feature>